<feature type="transmembrane region" description="Helical" evidence="1">
    <location>
        <begin position="89"/>
        <end position="109"/>
    </location>
</feature>
<dbReference type="InterPro" id="IPR045339">
    <property type="entry name" value="DUF6534"/>
</dbReference>
<name>A0A4S8L0I4_DENBC</name>
<keyword evidence="4" id="KW-1185">Reference proteome</keyword>
<dbReference type="OrthoDB" id="2535105at2759"/>
<dbReference type="EMBL" id="ML179774">
    <property type="protein sequence ID" value="THU81866.1"/>
    <property type="molecule type" value="Genomic_DNA"/>
</dbReference>
<feature type="transmembrane region" description="Helical" evidence="1">
    <location>
        <begin position="121"/>
        <end position="144"/>
    </location>
</feature>
<feature type="transmembrane region" description="Helical" evidence="1">
    <location>
        <begin position="199"/>
        <end position="221"/>
    </location>
</feature>
<dbReference type="PANTHER" id="PTHR40465">
    <property type="entry name" value="CHROMOSOME 1, WHOLE GENOME SHOTGUN SEQUENCE"/>
    <property type="match status" value="1"/>
</dbReference>
<dbReference type="AlphaFoldDB" id="A0A4S8L0I4"/>
<sequence length="317" mass="35418">MSETSHPLGLTLGSLELGILCSTVLYGTALIQTFNYYHAQFKGDHGIIKYLVAFVFILESTHTALLWIYLYTRTVTGFGEFEALDQVHWSLSISVPISCIIVLCVEGFFAYRIYVLSRNKYFPMLCVFGLLVRLGLGTAFAVTTPAYDLSAYFIKFRWLVSTALSVGAAVDIANTLGLCYVLRQNMSAQPRTKRIVDKLVLWTIETGMLTSVCAIIEVILMQTKDNLLWAFFFFQSAKFYSNSLLASLNGRALLQSIKEDSMTIALSTVNPQSTAFSRTPQNLSVHVDIETATDNTFQQSQRTIGEKDEFSGEKFAI</sequence>
<keyword evidence="1" id="KW-1133">Transmembrane helix</keyword>
<evidence type="ECO:0000313" key="4">
    <source>
        <dbReference type="Proteomes" id="UP000297245"/>
    </source>
</evidence>
<organism evidence="3 4">
    <name type="scientific">Dendrothele bispora (strain CBS 962.96)</name>
    <dbReference type="NCBI Taxonomy" id="1314807"/>
    <lineage>
        <taxon>Eukaryota</taxon>
        <taxon>Fungi</taxon>
        <taxon>Dikarya</taxon>
        <taxon>Basidiomycota</taxon>
        <taxon>Agaricomycotina</taxon>
        <taxon>Agaricomycetes</taxon>
        <taxon>Agaricomycetidae</taxon>
        <taxon>Agaricales</taxon>
        <taxon>Agaricales incertae sedis</taxon>
        <taxon>Dendrothele</taxon>
    </lineage>
</organism>
<accession>A0A4S8L0I4</accession>
<dbReference type="Proteomes" id="UP000297245">
    <property type="component" value="Unassembled WGS sequence"/>
</dbReference>
<proteinExistence type="predicted"/>
<evidence type="ECO:0000259" key="2">
    <source>
        <dbReference type="Pfam" id="PF20152"/>
    </source>
</evidence>
<protein>
    <recommendedName>
        <fullName evidence="2">DUF6534 domain-containing protein</fullName>
    </recommendedName>
</protein>
<gene>
    <name evidence="3" type="ORF">K435DRAFT_972179</name>
</gene>
<dbReference type="Pfam" id="PF20152">
    <property type="entry name" value="DUF6534"/>
    <property type="match status" value="1"/>
</dbReference>
<feature type="domain" description="DUF6534" evidence="2">
    <location>
        <begin position="168"/>
        <end position="252"/>
    </location>
</feature>
<evidence type="ECO:0000256" key="1">
    <source>
        <dbReference type="SAM" id="Phobius"/>
    </source>
</evidence>
<evidence type="ECO:0000313" key="3">
    <source>
        <dbReference type="EMBL" id="THU81866.1"/>
    </source>
</evidence>
<reference evidence="3 4" key="1">
    <citation type="journal article" date="2019" name="Nat. Ecol. Evol.">
        <title>Megaphylogeny resolves global patterns of mushroom evolution.</title>
        <authorList>
            <person name="Varga T."/>
            <person name="Krizsan K."/>
            <person name="Foldi C."/>
            <person name="Dima B."/>
            <person name="Sanchez-Garcia M."/>
            <person name="Sanchez-Ramirez S."/>
            <person name="Szollosi G.J."/>
            <person name="Szarkandi J.G."/>
            <person name="Papp V."/>
            <person name="Albert L."/>
            <person name="Andreopoulos W."/>
            <person name="Angelini C."/>
            <person name="Antonin V."/>
            <person name="Barry K.W."/>
            <person name="Bougher N.L."/>
            <person name="Buchanan P."/>
            <person name="Buyck B."/>
            <person name="Bense V."/>
            <person name="Catcheside P."/>
            <person name="Chovatia M."/>
            <person name="Cooper J."/>
            <person name="Damon W."/>
            <person name="Desjardin D."/>
            <person name="Finy P."/>
            <person name="Geml J."/>
            <person name="Haridas S."/>
            <person name="Hughes K."/>
            <person name="Justo A."/>
            <person name="Karasinski D."/>
            <person name="Kautmanova I."/>
            <person name="Kiss B."/>
            <person name="Kocsube S."/>
            <person name="Kotiranta H."/>
            <person name="LaButti K.M."/>
            <person name="Lechner B.E."/>
            <person name="Liimatainen K."/>
            <person name="Lipzen A."/>
            <person name="Lukacs Z."/>
            <person name="Mihaltcheva S."/>
            <person name="Morgado L.N."/>
            <person name="Niskanen T."/>
            <person name="Noordeloos M.E."/>
            <person name="Ohm R.A."/>
            <person name="Ortiz-Santana B."/>
            <person name="Ovrebo C."/>
            <person name="Racz N."/>
            <person name="Riley R."/>
            <person name="Savchenko A."/>
            <person name="Shiryaev A."/>
            <person name="Soop K."/>
            <person name="Spirin V."/>
            <person name="Szebenyi C."/>
            <person name="Tomsovsky M."/>
            <person name="Tulloss R.E."/>
            <person name="Uehling J."/>
            <person name="Grigoriev I.V."/>
            <person name="Vagvolgyi C."/>
            <person name="Papp T."/>
            <person name="Martin F.M."/>
            <person name="Miettinen O."/>
            <person name="Hibbett D.S."/>
            <person name="Nagy L.G."/>
        </authorList>
    </citation>
    <scope>NUCLEOTIDE SEQUENCE [LARGE SCALE GENOMIC DNA]</scope>
    <source>
        <strain evidence="3 4">CBS 962.96</strain>
    </source>
</reference>
<feature type="transmembrane region" description="Helical" evidence="1">
    <location>
        <begin position="156"/>
        <end position="178"/>
    </location>
</feature>
<keyword evidence="1" id="KW-0812">Transmembrane</keyword>
<feature type="transmembrane region" description="Helical" evidence="1">
    <location>
        <begin position="50"/>
        <end position="69"/>
    </location>
</feature>
<keyword evidence="1" id="KW-0472">Membrane</keyword>
<feature type="transmembrane region" description="Helical" evidence="1">
    <location>
        <begin position="17"/>
        <end position="38"/>
    </location>
</feature>
<dbReference type="PANTHER" id="PTHR40465:SF1">
    <property type="entry name" value="DUF6534 DOMAIN-CONTAINING PROTEIN"/>
    <property type="match status" value="1"/>
</dbReference>